<comment type="caution">
    <text evidence="1">The sequence shown here is derived from an EMBL/GenBank/DDBJ whole genome shotgun (WGS) entry which is preliminary data.</text>
</comment>
<reference evidence="1 2" key="1">
    <citation type="submission" date="2023-07" db="EMBL/GenBank/DDBJ databases">
        <title>Genomic Encyclopedia of Type Strains, Phase IV (KMG-IV): sequencing the most valuable type-strain genomes for metagenomic binning, comparative biology and taxonomic classification.</title>
        <authorList>
            <person name="Goeker M."/>
        </authorList>
    </citation>
    <scope>NUCLEOTIDE SEQUENCE [LARGE SCALE GENOMIC DNA]</scope>
    <source>
        <strain evidence="1 2">DSM 12396</strain>
    </source>
</reference>
<dbReference type="RefSeq" id="WP_307402495.1">
    <property type="nucleotide sequence ID" value="NZ_JAUSUX010000014.1"/>
</dbReference>
<protein>
    <recommendedName>
        <fullName evidence="3">Spore germination protein</fullName>
    </recommendedName>
</protein>
<evidence type="ECO:0000313" key="2">
    <source>
        <dbReference type="Proteomes" id="UP001225644"/>
    </source>
</evidence>
<sequence length="79" mass="8399">MPVIIGAFKINQIQAGGTFNLGEVNISASKNTMDLSADQGSFNVGDFNIAILKHIDLSTTLQGIGRGLHVDSDLIDKQI</sequence>
<evidence type="ECO:0000313" key="1">
    <source>
        <dbReference type="EMBL" id="MDQ0286843.1"/>
    </source>
</evidence>
<accession>A0ABU0B291</accession>
<dbReference type="Pfam" id="PF10676">
    <property type="entry name" value="gerPA"/>
    <property type="match status" value="1"/>
</dbReference>
<dbReference type="InterPro" id="IPR019618">
    <property type="entry name" value="Spore_germination_GerPA"/>
</dbReference>
<proteinExistence type="predicted"/>
<keyword evidence="2" id="KW-1185">Reference proteome</keyword>
<dbReference type="EMBL" id="JAUSUX010000014">
    <property type="protein sequence ID" value="MDQ0286843.1"/>
    <property type="molecule type" value="Genomic_DNA"/>
</dbReference>
<organism evidence="1 2">
    <name type="scientific">Desulfofundulus luciae</name>
    <dbReference type="NCBI Taxonomy" id="74702"/>
    <lineage>
        <taxon>Bacteria</taxon>
        <taxon>Bacillati</taxon>
        <taxon>Bacillota</taxon>
        <taxon>Clostridia</taxon>
        <taxon>Eubacteriales</taxon>
        <taxon>Peptococcaceae</taxon>
        <taxon>Desulfofundulus</taxon>
    </lineage>
</organism>
<evidence type="ECO:0008006" key="3">
    <source>
        <dbReference type="Google" id="ProtNLM"/>
    </source>
</evidence>
<name>A0ABU0B291_9FIRM</name>
<dbReference type="Proteomes" id="UP001225644">
    <property type="component" value="Unassembled WGS sequence"/>
</dbReference>
<gene>
    <name evidence="1" type="ORF">J2Z49_001960</name>
</gene>